<organism evidence="3 4">
    <name type="scientific">Collinsella aerofaciens</name>
    <dbReference type="NCBI Taxonomy" id="74426"/>
    <lineage>
        <taxon>Bacteria</taxon>
        <taxon>Bacillati</taxon>
        <taxon>Actinomycetota</taxon>
        <taxon>Coriobacteriia</taxon>
        <taxon>Coriobacteriales</taxon>
        <taxon>Coriobacteriaceae</taxon>
        <taxon>Collinsella</taxon>
    </lineage>
</organism>
<sequence length="178" mass="20372">MEILRLTRPFEDVYFEDPEDNPDIPRFRVYFDDASIEAMLAKVSNAIDRAQSLNRKLDQAQTDEQRAEITQTMVHLEKRVIVAFIGTDGYDRLLSWMGDGEPIDPAKHTSVLGEVMASFLMLLGRKATNEQLRRCGLYFSQESAQTKAFLQEQRKQQPKRGGQFSEAQGGKSGKKRRK</sequence>
<proteinExistence type="predicted"/>
<protein>
    <submittedName>
        <fullName evidence="3">Uncharacterized protein</fullName>
    </submittedName>
</protein>
<evidence type="ECO:0000256" key="2">
    <source>
        <dbReference type="SAM" id="MobiDB-lite"/>
    </source>
</evidence>
<feature type="region of interest" description="Disordered" evidence="2">
    <location>
        <begin position="149"/>
        <end position="178"/>
    </location>
</feature>
<dbReference type="AlphaFoldDB" id="A0A6N9JI48"/>
<keyword evidence="1" id="KW-0175">Coiled coil</keyword>
<accession>A0A6N9JI48</accession>
<feature type="coiled-coil region" evidence="1">
    <location>
        <begin position="36"/>
        <end position="70"/>
    </location>
</feature>
<reference evidence="3 4" key="1">
    <citation type="journal article" date="2019" name="Nat. Med.">
        <title>A library of human gut bacterial isolates paired with longitudinal multiomics data enables mechanistic microbiome research.</title>
        <authorList>
            <person name="Poyet M."/>
            <person name="Groussin M."/>
            <person name="Gibbons S.M."/>
            <person name="Avila-Pacheco J."/>
            <person name="Jiang X."/>
            <person name="Kearney S.M."/>
            <person name="Perrotta A.R."/>
            <person name="Berdy B."/>
            <person name="Zhao S."/>
            <person name="Lieberman T.D."/>
            <person name="Swanson P.K."/>
            <person name="Smith M."/>
            <person name="Roesemann S."/>
            <person name="Alexander J.E."/>
            <person name="Rich S.A."/>
            <person name="Livny J."/>
            <person name="Vlamakis H."/>
            <person name="Clish C."/>
            <person name="Bullock K."/>
            <person name="Deik A."/>
            <person name="Scott J."/>
            <person name="Pierce K.A."/>
            <person name="Xavier R.J."/>
            <person name="Alm E.J."/>
        </authorList>
    </citation>
    <scope>NUCLEOTIDE SEQUENCE [LARGE SCALE GENOMIC DNA]</scope>
    <source>
        <strain evidence="3 4">BIOML-A20</strain>
    </source>
</reference>
<comment type="caution">
    <text evidence="3">The sequence shown here is derived from an EMBL/GenBank/DDBJ whole genome shotgun (WGS) entry which is preliminary data.</text>
</comment>
<dbReference type="Proteomes" id="UP000469380">
    <property type="component" value="Unassembled WGS sequence"/>
</dbReference>
<evidence type="ECO:0000313" key="3">
    <source>
        <dbReference type="EMBL" id="MZJ39542.1"/>
    </source>
</evidence>
<gene>
    <name evidence="3" type="ORF">GT464_06215</name>
</gene>
<name>A0A6N9JI48_9ACTN</name>
<evidence type="ECO:0000256" key="1">
    <source>
        <dbReference type="SAM" id="Coils"/>
    </source>
</evidence>
<dbReference type="EMBL" id="WWSR01000009">
    <property type="protein sequence ID" value="MZJ39542.1"/>
    <property type="molecule type" value="Genomic_DNA"/>
</dbReference>
<evidence type="ECO:0000313" key="4">
    <source>
        <dbReference type="Proteomes" id="UP000469380"/>
    </source>
</evidence>
<dbReference type="RefSeq" id="WP_161160494.1">
    <property type="nucleotide sequence ID" value="NZ_WWSR01000009.1"/>
</dbReference>